<name>U1LMJ8_9MICO</name>
<keyword evidence="5" id="KW-1185">Reference proteome</keyword>
<reference evidence="4 5" key="1">
    <citation type="journal article" date="2013" name="Genome Announc.">
        <title>First draft genome sequence from a member of the genus agrococcus, isolated from modern microbialites.</title>
        <authorList>
            <person name="White R.A.III."/>
            <person name="Grassa C.J."/>
            <person name="Suttle C.A."/>
        </authorList>
    </citation>
    <scope>NUCLEOTIDE SEQUENCE [LARGE SCALE GENOMIC DNA]</scope>
    <source>
        <strain evidence="4 5">RW1</strain>
    </source>
</reference>
<protein>
    <recommendedName>
        <fullName evidence="6">Peptidase C60 sortase A and B</fullName>
    </recommendedName>
</protein>
<gene>
    <name evidence="4" type="ORF">L332_03785</name>
</gene>
<dbReference type="Proteomes" id="UP000016462">
    <property type="component" value="Unassembled WGS sequence"/>
</dbReference>
<dbReference type="EMBL" id="ASHR01000030">
    <property type="protein sequence ID" value="ERG63574.1"/>
    <property type="molecule type" value="Genomic_DNA"/>
</dbReference>
<evidence type="ECO:0008006" key="6">
    <source>
        <dbReference type="Google" id="ProtNLM"/>
    </source>
</evidence>
<evidence type="ECO:0000313" key="5">
    <source>
        <dbReference type="Proteomes" id="UP000016462"/>
    </source>
</evidence>
<evidence type="ECO:0000313" key="4">
    <source>
        <dbReference type="EMBL" id="ERG63574.1"/>
    </source>
</evidence>
<proteinExistence type="predicted"/>
<dbReference type="Pfam" id="PF04203">
    <property type="entry name" value="Sortase"/>
    <property type="match status" value="1"/>
</dbReference>
<dbReference type="InterPro" id="IPR023365">
    <property type="entry name" value="Sortase_dom-sf"/>
</dbReference>
<dbReference type="Gene3D" id="2.40.260.10">
    <property type="entry name" value="Sortase"/>
    <property type="match status" value="1"/>
</dbReference>
<feature type="region of interest" description="Disordered" evidence="2">
    <location>
        <begin position="51"/>
        <end position="78"/>
    </location>
</feature>
<accession>U1LMJ8</accession>
<keyword evidence="1" id="KW-0378">Hydrolase</keyword>
<feature type="transmembrane region" description="Helical" evidence="3">
    <location>
        <begin position="21"/>
        <end position="44"/>
    </location>
</feature>
<evidence type="ECO:0000256" key="3">
    <source>
        <dbReference type="SAM" id="Phobius"/>
    </source>
</evidence>
<sequence>MRTTDGLPPRTARREPARRAWRPAAVLAAIAAAAATAIGVWLLLPDSLEPDSPTASMTPMAEPTPTSAPSASALPDAAATAAPVPSAVGTRDASIGAATTAVDAPTRVQVPSVGIDLEVIPVGVREDGQMDVPELVREVGWYRFGPAPGADRGSAVLSAHVDSDRGRAPMAELLSARAGESVEVATTSGADLRFRIVAVERFSKDDLPLDAIFARDGDPLVRLITCGGEWDAAAGAYEDNIVVTAVPDAP</sequence>
<keyword evidence="3" id="KW-0472">Membrane</keyword>
<evidence type="ECO:0000256" key="2">
    <source>
        <dbReference type="SAM" id="MobiDB-lite"/>
    </source>
</evidence>
<comment type="caution">
    <text evidence="4">The sequence shown here is derived from an EMBL/GenBank/DDBJ whole genome shotgun (WGS) entry which is preliminary data.</text>
</comment>
<organism evidence="4 5">
    <name type="scientific">Agrococcus pavilionensis RW1</name>
    <dbReference type="NCBI Taxonomy" id="1330458"/>
    <lineage>
        <taxon>Bacteria</taxon>
        <taxon>Bacillati</taxon>
        <taxon>Actinomycetota</taxon>
        <taxon>Actinomycetes</taxon>
        <taxon>Micrococcales</taxon>
        <taxon>Microbacteriaceae</taxon>
        <taxon>Agrococcus</taxon>
    </lineage>
</organism>
<dbReference type="GO" id="GO:0016787">
    <property type="term" value="F:hydrolase activity"/>
    <property type="evidence" value="ECO:0007669"/>
    <property type="project" value="UniProtKB-KW"/>
</dbReference>
<dbReference type="InterPro" id="IPR005754">
    <property type="entry name" value="Sortase"/>
</dbReference>
<keyword evidence="3" id="KW-0812">Transmembrane</keyword>
<evidence type="ECO:0000256" key="1">
    <source>
        <dbReference type="ARBA" id="ARBA00022801"/>
    </source>
</evidence>
<dbReference type="AlphaFoldDB" id="U1LMJ8"/>
<dbReference type="SUPFAM" id="SSF63817">
    <property type="entry name" value="Sortase"/>
    <property type="match status" value="1"/>
</dbReference>
<dbReference type="CDD" id="cd05829">
    <property type="entry name" value="Sortase_F"/>
    <property type="match status" value="1"/>
</dbReference>
<dbReference type="RefSeq" id="WP_021011031.1">
    <property type="nucleotide sequence ID" value="NZ_ASHR01000030.1"/>
</dbReference>
<keyword evidence="3" id="KW-1133">Transmembrane helix</keyword>
<dbReference type="InterPro" id="IPR042001">
    <property type="entry name" value="Sortase_F"/>
</dbReference>
<dbReference type="OrthoDB" id="525039at2"/>